<evidence type="ECO:0000313" key="3">
    <source>
        <dbReference type="Proteomes" id="UP000242243"/>
    </source>
</evidence>
<dbReference type="Proteomes" id="UP000242243">
    <property type="component" value="Unassembled WGS sequence"/>
</dbReference>
<proteinExistence type="predicted"/>
<dbReference type="EMBL" id="FOXC01000025">
    <property type="protein sequence ID" value="SFP50804.1"/>
    <property type="molecule type" value="Genomic_DNA"/>
</dbReference>
<protein>
    <submittedName>
        <fullName evidence="2">Uncharacterized protein</fullName>
    </submittedName>
</protein>
<reference evidence="2 3" key="1">
    <citation type="submission" date="2016-10" db="EMBL/GenBank/DDBJ databases">
        <authorList>
            <person name="de Groot N.N."/>
        </authorList>
    </citation>
    <scope>NUCLEOTIDE SEQUENCE [LARGE SCALE GENOMIC DNA]</scope>
    <source>
        <strain evidence="2 3">DSM 17073</strain>
    </source>
</reference>
<evidence type="ECO:0000313" key="4">
    <source>
        <dbReference type="Proteomes" id="UP000321547"/>
    </source>
</evidence>
<sequence length="72" mass="8722">MKIYKCIHEFTVDAIDVDDIETGKEVLVEKGTVWEMQEESMMNDVRLEKIDTFHWLEINEIDLEWNFEELEK</sequence>
<dbReference type="RefSeq" id="WP_089832597.1">
    <property type="nucleotide sequence ID" value="NZ_BJWI01000021.1"/>
</dbReference>
<dbReference type="AlphaFoldDB" id="A0A1I5QWX6"/>
<dbReference type="STRING" id="306540.SAMN05421839_12527"/>
<keyword evidence="4" id="KW-1185">Reference proteome</keyword>
<dbReference type="EMBL" id="BJWI01000021">
    <property type="protein sequence ID" value="GEM02010.1"/>
    <property type="molecule type" value="Genomic_DNA"/>
</dbReference>
<organism evidence="2 3">
    <name type="scientific">Halolactibacillus halophilus</name>
    <dbReference type="NCBI Taxonomy" id="306540"/>
    <lineage>
        <taxon>Bacteria</taxon>
        <taxon>Bacillati</taxon>
        <taxon>Bacillota</taxon>
        <taxon>Bacilli</taxon>
        <taxon>Bacillales</taxon>
        <taxon>Bacillaceae</taxon>
        <taxon>Halolactibacillus</taxon>
    </lineage>
</organism>
<dbReference type="Proteomes" id="UP000321547">
    <property type="component" value="Unassembled WGS sequence"/>
</dbReference>
<accession>A0A1I5QWX6</accession>
<reference evidence="1 4" key="2">
    <citation type="submission" date="2019-07" db="EMBL/GenBank/DDBJ databases">
        <title>Whole genome shotgun sequence of Halolactibacillus halophilus NBRC 100868.</title>
        <authorList>
            <person name="Hosoyama A."/>
            <person name="Uohara A."/>
            <person name="Ohji S."/>
            <person name="Ichikawa N."/>
        </authorList>
    </citation>
    <scope>NUCLEOTIDE SEQUENCE [LARGE SCALE GENOMIC DNA]</scope>
    <source>
        <strain evidence="1 4">NBRC 100868</strain>
    </source>
</reference>
<gene>
    <name evidence="1" type="ORF">HHA03_15420</name>
    <name evidence="2" type="ORF">SAMN05421839_12527</name>
</gene>
<evidence type="ECO:0000313" key="1">
    <source>
        <dbReference type="EMBL" id="GEM02010.1"/>
    </source>
</evidence>
<evidence type="ECO:0000313" key="2">
    <source>
        <dbReference type="EMBL" id="SFP50804.1"/>
    </source>
</evidence>
<dbReference type="OrthoDB" id="1957732at2"/>
<name>A0A1I5QWX6_9BACI</name>